<evidence type="ECO:0000256" key="1">
    <source>
        <dbReference type="SAM" id="MobiDB-lite"/>
    </source>
</evidence>
<dbReference type="EMBL" id="MVGC01000535">
    <property type="protein sequence ID" value="RJE18533.1"/>
    <property type="molecule type" value="Genomic_DNA"/>
</dbReference>
<evidence type="ECO:0000313" key="3">
    <source>
        <dbReference type="Proteomes" id="UP000266188"/>
    </source>
</evidence>
<organism evidence="2 3">
    <name type="scientific">Aspergillus sclerotialis</name>
    <dbReference type="NCBI Taxonomy" id="2070753"/>
    <lineage>
        <taxon>Eukaryota</taxon>
        <taxon>Fungi</taxon>
        <taxon>Dikarya</taxon>
        <taxon>Ascomycota</taxon>
        <taxon>Pezizomycotina</taxon>
        <taxon>Eurotiomycetes</taxon>
        <taxon>Eurotiomycetidae</taxon>
        <taxon>Eurotiales</taxon>
        <taxon>Aspergillaceae</taxon>
        <taxon>Aspergillus</taxon>
        <taxon>Aspergillus subgen. Polypaecilum</taxon>
    </lineage>
</organism>
<gene>
    <name evidence="2" type="ORF">PHISCL_09126</name>
</gene>
<dbReference type="AlphaFoldDB" id="A0A3A2Z8I1"/>
<keyword evidence="3" id="KW-1185">Reference proteome</keyword>
<sequence length="54" mass="6130">MSTLEKHQSPEEAVSDLDHKKVVPPAVRDVDVGQMLEVDSTPAEQRKVLWKLDF</sequence>
<evidence type="ECO:0000313" key="2">
    <source>
        <dbReference type="EMBL" id="RJE18533.1"/>
    </source>
</evidence>
<proteinExistence type="predicted"/>
<comment type="caution">
    <text evidence="2">The sequence shown here is derived from an EMBL/GenBank/DDBJ whole genome shotgun (WGS) entry which is preliminary data.</text>
</comment>
<accession>A0A3A2Z8I1</accession>
<feature type="region of interest" description="Disordered" evidence="1">
    <location>
        <begin position="1"/>
        <end position="21"/>
    </location>
</feature>
<dbReference type="Proteomes" id="UP000266188">
    <property type="component" value="Unassembled WGS sequence"/>
</dbReference>
<reference evidence="3" key="1">
    <citation type="submission" date="2017-02" db="EMBL/GenBank/DDBJ databases">
        <authorList>
            <person name="Tafer H."/>
            <person name="Lopandic K."/>
        </authorList>
    </citation>
    <scope>NUCLEOTIDE SEQUENCE [LARGE SCALE GENOMIC DNA]</scope>
    <source>
        <strain evidence="3">CBS 366.77</strain>
    </source>
</reference>
<protein>
    <submittedName>
        <fullName evidence="2">Uncharacterized protein</fullName>
    </submittedName>
</protein>
<name>A0A3A2Z8I1_9EURO</name>
<feature type="non-terminal residue" evidence="2">
    <location>
        <position position="54"/>
    </location>
</feature>